<sequence length="207" mass="22726">MLLAGLFLALTLPLQVTSSSPYLCKCTCFSTNSTILPLLSPIDPSNPCTTCTRQFCLDQKLYGCEGARIENPNADTGTGWEGEVWARCFQRESGKDETIVSFYLFTIVTLLLAAALRSHLIVWWEVSDQRLLTEHPPSHLTLHTSFHLLSYRSIRPAGPLLCSQQSKLPSLAEIKSEAPAEAGSTDEGVISFALHICLPLSCTLVLK</sequence>
<keyword evidence="1" id="KW-1133">Transmembrane helix</keyword>
<keyword evidence="1" id="KW-0812">Transmembrane</keyword>
<feature type="chain" id="PRO_5016316633" evidence="2">
    <location>
        <begin position="19"/>
        <end position="207"/>
    </location>
</feature>
<proteinExistence type="predicted"/>
<name>A0A316UE19_9BASI</name>
<dbReference type="AlphaFoldDB" id="A0A316UE19"/>
<protein>
    <submittedName>
        <fullName evidence="3">Uncharacterized protein</fullName>
    </submittedName>
</protein>
<organism evidence="3 4">
    <name type="scientific">Pseudomicrostroma glucosiphilum</name>
    <dbReference type="NCBI Taxonomy" id="1684307"/>
    <lineage>
        <taxon>Eukaryota</taxon>
        <taxon>Fungi</taxon>
        <taxon>Dikarya</taxon>
        <taxon>Basidiomycota</taxon>
        <taxon>Ustilaginomycotina</taxon>
        <taxon>Exobasidiomycetes</taxon>
        <taxon>Microstromatales</taxon>
        <taxon>Microstromatales incertae sedis</taxon>
        <taxon>Pseudomicrostroma</taxon>
    </lineage>
</organism>
<gene>
    <name evidence="3" type="ORF">BCV69DRAFT_246532</name>
</gene>
<evidence type="ECO:0000256" key="2">
    <source>
        <dbReference type="SAM" id="SignalP"/>
    </source>
</evidence>
<dbReference type="GeneID" id="37011946"/>
<dbReference type="EMBL" id="KZ819323">
    <property type="protein sequence ID" value="PWN22601.1"/>
    <property type="molecule type" value="Genomic_DNA"/>
</dbReference>
<keyword evidence="2" id="KW-0732">Signal</keyword>
<keyword evidence="1" id="KW-0472">Membrane</keyword>
<feature type="transmembrane region" description="Helical" evidence="1">
    <location>
        <begin position="102"/>
        <end position="124"/>
    </location>
</feature>
<dbReference type="RefSeq" id="XP_025349761.1">
    <property type="nucleotide sequence ID" value="XM_025490212.1"/>
</dbReference>
<accession>A0A316UE19</accession>
<reference evidence="3 4" key="1">
    <citation type="journal article" date="2018" name="Mol. Biol. Evol.">
        <title>Broad Genomic Sampling Reveals a Smut Pathogenic Ancestry of the Fungal Clade Ustilaginomycotina.</title>
        <authorList>
            <person name="Kijpornyongpan T."/>
            <person name="Mondo S.J."/>
            <person name="Barry K."/>
            <person name="Sandor L."/>
            <person name="Lee J."/>
            <person name="Lipzen A."/>
            <person name="Pangilinan J."/>
            <person name="LaButti K."/>
            <person name="Hainaut M."/>
            <person name="Henrissat B."/>
            <person name="Grigoriev I.V."/>
            <person name="Spatafora J.W."/>
            <person name="Aime M.C."/>
        </authorList>
    </citation>
    <scope>NUCLEOTIDE SEQUENCE [LARGE SCALE GENOMIC DNA]</scope>
    <source>
        <strain evidence="3 4">MCA 4718</strain>
    </source>
</reference>
<dbReference type="OrthoDB" id="2142503at2759"/>
<evidence type="ECO:0000313" key="4">
    <source>
        <dbReference type="Proteomes" id="UP000245942"/>
    </source>
</evidence>
<dbReference type="PANTHER" id="PTHR36854:SF1">
    <property type="entry name" value="TRANSMEMBRANE PROTEIN"/>
    <property type="match status" value="1"/>
</dbReference>
<evidence type="ECO:0000313" key="3">
    <source>
        <dbReference type="EMBL" id="PWN22601.1"/>
    </source>
</evidence>
<dbReference type="Proteomes" id="UP000245942">
    <property type="component" value="Unassembled WGS sequence"/>
</dbReference>
<keyword evidence="4" id="KW-1185">Reference proteome</keyword>
<dbReference type="PANTHER" id="PTHR36854">
    <property type="entry name" value="CHROMOSOME 9, WHOLE GENOME SHOTGUN SEQUENCE"/>
    <property type="match status" value="1"/>
</dbReference>
<evidence type="ECO:0000256" key="1">
    <source>
        <dbReference type="SAM" id="Phobius"/>
    </source>
</evidence>
<feature type="signal peptide" evidence="2">
    <location>
        <begin position="1"/>
        <end position="18"/>
    </location>
</feature>